<evidence type="ECO:0000256" key="1">
    <source>
        <dbReference type="ARBA" id="ARBA00023239"/>
    </source>
</evidence>
<name>A0A2X1CHA8_BREDI</name>
<dbReference type="Proteomes" id="UP000250358">
    <property type="component" value="Unassembled WGS sequence"/>
</dbReference>
<proteinExistence type="predicted"/>
<dbReference type="Gene3D" id="3.10.129.10">
    <property type="entry name" value="Hotdog Thioesterase"/>
    <property type="match status" value="1"/>
</dbReference>
<organism evidence="2 3">
    <name type="scientific">Brevundimonas diminuta</name>
    <name type="common">Pseudomonas diminuta</name>
    <dbReference type="NCBI Taxonomy" id="293"/>
    <lineage>
        <taxon>Bacteria</taxon>
        <taxon>Pseudomonadati</taxon>
        <taxon>Pseudomonadota</taxon>
        <taxon>Alphaproteobacteria</taxon>
        <taxon>Caulobacterales</taxon>
        <taxon>Caulobacteraceae</taxon>
        <taxon>Brevundimonas</taxon>
    </lineage>
</organism>
<accession>A0A2X1CHA8</accession>
<sequence>MRRLPHRYPFLLVDKAQDFVAATSIVGIKNVTHNEPFFPGHFRSIRSCRAC</sequence>
<dbReference type="Pfam" id="PF07977">
    <property type="entry name" value="FabA"/>
    <property type="match status" value="1"/>
</dbReference>
<keyword evidence="1 2" id="KW-0456">Lyase</keyword>
<dbReference type="SUPFAM" id="SSF54637">
    <property type="entry name" value="Thioesterase/thiol ester dehydrase-isomerase"/>
    <property type="match status" value="1"/>
</dbReference>
<evidence type="ECO:0000313" key="3">
    <source>
        <dbReference type="Proteomes" id="UP000250358"/>
    </source>
</evidence>
<dbReference type="PANTHER" id="PTHR30272:SF1">
    <property type="entry name" value="3-HYDROXYACYL-[ACYL-CARRIER-PROTEIN] DEHYDRATASE"/>
    <property type="match status" value="1"/>
</dbReference>
<dbReference type="GO" id="GO:0016829">
    <property type="term" value="F:lyase activity"/>
    <property type="evidence" value="ECO:0007669"/>
    <property type="project" value="UniProtKB-KW"/>
</dbReference>
<dbReference type="EC" id="4.2.1.-" evidence="2"/>
<dbReference type="PANTHER" id="PTHR30272">
    <property type="entry name" value="3-HYDROXYACYL-[ACYL-CARRIER-PROTEIN] DEHYDRATASE"/>
    <property type="match status" value="1"/>
</dbReference>
<reference evidence="2 3" key="1">
    <citation type="submission" date="2018-06" db="EMBL/GenBank/DDBJ databases">
        <authorList>
            <consortium name="Pathogen Informatics"/>
            <person name="Doyle S."/>
        </authorList>
    </citation>
    <scope>NUCLEOTIDE SEQUENCE [LARGE SCALE GENOMIC DNA]</scope>
    <source>
        <strain evidence="2 3">NCTC11165</strain>
    </source>
</reference>
<dbReference type="InterPro" id="IPR013114">
    <property type="entry name" value="FabA_FabZ"/>
</dbReference>
<dbReference type="InterPro" id="IPR029069">
    <property type="entry name" value="HotDog_dom_sf"/>
</dbReference>
<gene>
    <name evidence="2" type="primary">fabZ_2</name>
    <name evidence="2" type="ORF">NCTC11165_02342</name>
</gene>
<dbReference type="AlphaFoldDB" id="A0A2X1CHA8"/>
<evidence type="ECO:0000313" key="2">
    <source>
        <dbReference type="EMBL" id="SPU46016.1"/>
    </source>
</evidence>
<dbReference type="EMBL" id="UAQM01000024">
    <property type="protein sequence ID" value="SPU46016.1"/>
    <property type="molecule type" value="Genomic_DNA"/>
</dbReference>
<protein>
    <submittedName>
        <fullName evidence="2">(3R)-hydroxymyristoyl-[acyl-carrier-protein] dehydratase</fullName>
        <ecNumber evidence="2">4.2.1.-</ecNumber>
    </submittedName>
</protein>